<feature type="region of interest" description="Disordered" evidence="1">
    <location>
        <begin position="526"/>
        <end position="580"/>
    </location>
</feature>
<dbReference type="eggNOG" id="ENOG502RU2N">
    <property type="taxonomic scope" value="Eukaryota"/>
</dbReference>
<dbReference type="EMBL" id="AQGS01000269">
    <property type="protein sequence ID" value="EPS40901.1"/>
    <property type="molecule type" value="Genomic_DNA"/>
</dbReference>
<feature type="region of interest" description="Disordered" evidence="1">
    <location>
        <begin position="306"/>
        <end position="405"/>
    </location>
</feature>
<organism evidence="2 3">
    <name type="scientific">Dactylellina haptotyla (strain CBS 200.50)</name>
    <name type="common">Nematode-trapping fungus</name>
    <name type="synonym">Monacrosporium haptotylum</name>
    <dbReference type="NCBI Taxonomy" id="1284197"/>
    <lineage>
        <taxon>Eukaryota</taxon>
        <taxon>Fungi</taxon>
        <taxon>Dikarya</taxon>
        <taxon>Ascomycota</taxon>
        <taxon>Pezizomycotina</taxon>
        <taxon>Orbiliomycetes</taxon>
        <taxon>Orbiliales</taxon>
        <taxon>Orbiliaceae</taxon>
        <taxon>Dactylellina</taxon>
    </lineage>
</organism>
<gene>
    <name evidence="2" type="ORF">H072_5205</name>
</gene>
<sequence>MAPQGPLTKLYSGFLDNPKTEILHAQAGLHYISTGTSVQSSVAIAGHFQKEALLYTKKEQKILTAVESANALAVELSVIVEFKNGGGSLLPRLDDNFIVDQTVKISMVHMVQFEDGLIKQLRYHWDQASLLKAVSVIGRTGRNWPIRLGEEQVGTIESSAKNVAEIAVASSESAVSTRPSSKNSNHSARESLQLFAPKELGEDGGSAPIAPRGGMKPHTRQLHDIVGEDADDLPAIAPTPKGGKGPGRTFFLGQDIDEAHSTPARVVNVNAKKYQHFDLQAANEETPKVIAPKRMSQYSKPGSTWDFSDFATPNKHASKAPNQDARTFSWSDNEDESSPIKPQQPKKPLPRKGMEASFDIVDETPKKGEQPTKETYVRKGSEASFEFTDDSPAHGNGKAKPTQAHQNMEANWSNSSPLGEPKPVSGFAGIAVGGDGMGGKKGSSLFWDFEDETPKKFNGGGIKIGGNGMGGKIDTNANWAFDESSPAARQGGIKAAGNGMGSKKGTELHWGFEDEYVAQKPVARGINIGGNGMGGRKGTGASWAFGEEEETPAPKKQENAPITTRPFRKASEPTSDLWGY</sequence>
<dbReference type="STRING" id="1284197.S8AIE9"/>
<comment type="caution">
    <text evidence="2">The sequence shown here is derived from an EMBL/GenBank/DDBJ whole genome shotgun (WGS) entry which is preliminary data.</text>
</comment>
<evidence type="ECO:0000313" key="3">
    <source>
        <dbReference type="Proteomes" id="UP000015100"/>
    </source>
</evidence>
<feature type="compositionally biased region" description="Gly residues" evidence="1">
    <location>
        <begin position="527"/>
        <end position="538"/>
    </location>
</feature>
<dbReference type="AlphaFoldDB" id="S8AIE9"/>
<dbReference type="OrthoDB" id="1162399at2759"/>
<dbReference type="HOGENOM" id="CLU_017360_0_0_1"/>
<dbReference type="Proteomes" id="UP000015100">
    <property type="component" value="Unassembled WGS sequence"/>
</dbReference>
<name>S8AIE9_DACHA</name>
<evidence type="ECO:0000313" key="2">
    <source>
        <dbReference type="EMBL" id="EPS40901.1"/>
    </source>
</evidence>
<proteinExistence type="predicted"/>
<reference evidence="2 3" key="1">
    <citation type="journal article" date="2013" name="PLoS Genet.">
        <title>Genomic mechanisms accounting for the adaptation to parasitism in nematode-trapping fungi.</title>
        <authorList>
            <person name="Meerupati T."/>
            <person name="Andersson K.M."/>
            <person name="Friman E."/>
            <person name="Kumar D."/>
            <person name="Tunlid A."/>
            <person name="Ahren D."/>
        </authorList>
    </citation>
    <scope>NUCLEOTIDE SEQUENCE [LARGE SCALE GENOMIC DNA]</scope>
    <source>
        <strain evidence="2 3">CBS 200.50</strain>
    </source>
</reference>
<evidence type="ECO:0000256" key="1">
    <source>
        <dbReference type="SAM" id="MobiDB-lite"/>
    </source>
</evidence>
<protein>
    <submittedName>
        <fullName evidence="2">Uncharacterized protein</fullName>
    </submittedName>
</protein>
<reference evidence="3" key="2">
    <citation type="submission" date="2013-04" db="EMBL/GenBank/DDBJ databases">
        <title>Genomic mechanisms accounting for the adaptation to parasitism in nematode-trapping fungi.</title>
        <authorList>
            <person name="Ahren D.G."/>
        </authorList>
    </citation>
    <scope>NUCLEOTIDE SEQUENCE [LARGE SCALE GENOMIC DNA]</scope>
    <source>
        <strain evidence="3">CBS 200.50</strain>
    </source>
</reference>
<feature type="compositionally biased region" description="Basic and acidic residues" evidence="1">
    <location>
        <begin position="363"/>
        <end position="381"/>
    </location>
</feature>
<feature type="compositionally biased region" description="Polar residues" evidence="1">
    <location>
        <begin position="320"/>
        <end position="331"/>
    </location>
</feature>
<accession>S8AIE9</accession>
<keyword evidence="3" id="KW-1185">Reference proteome</keyword>